<feature type="domain" description="OmpR/PhoB-type" evidence="5">
    <location>
        <begin position="1"/>
        <end position="47"/>
    </location>
</feature>
<keyword evidence="3" id="KW-0804">Transcription</keyword>
<proteinExistence type="predicted"/>
<keyword evidence="2 4" id="KW-0238">DNA-binding</keyword>
<dbReference type="AlphaFoldDB" id="A0A139RKH4"/>
<evidence type="ECO:0000313" key="7">
    <source>
        <dbReference type="Proteomes" id="UP000070779"/>
    </source>
</evidence>
<organism evidence="6 7">
    <name type="scientific">Streptococcus mitis</name>
    <dbReference type="NCBI Taxonomy" id="28037"/>
    <lineage>
        <taxon>Bacteria</taxon>
        <taxon>Bacillati</taxon>
        <taxon>Bacillota</taxon>
        <taxon>Bacilli</taxon>
        <taxon>Lactobacillales</taxon>
        <taxon>Streptococcaceae</taxon>
        <taxon>Streptococcus</taxon>
        <taxon>Streptococcus mitis group</taxon>
    </lineage>
</organism>
<dbReference type="InterPro" id="IPR001867">
    <property type="entry name" value="OmpR/PhoB-type_DNA-bd"/>
</dbReference>
<dbReference type="Pfam" id="PF00486">
    <property type="entry name" value="Trans_reg_C"/>
    <property type="match status" value="1"/>
</dbReference>
<evidence type="ECO:0000256" key="1">
    <source>
        <dbReference type="ARBA" id="ARBA00023015"/>
    </source>
</evidence>
<dbReference type="PATRIC" id="fig|28037.238.peg.406"/>
<dbReference type="GO" id="GO:0003677">
    <property type="term" value="F:DNA binding"/>
    <property type="evidence" value="ECO:0007669"/>
    <property type="project" value="UniProtKB-UniRule"/>
</dbReference>
<accession>A0A139RKH4</accession>
<sequence length="55" mass="6400">MKLWNTTEFIDENALQVNIARLKKVMKQAGIALQVKSVRGIGYKLEEEREYETES</sequence>
<evidence type="ECO:0000256" key="2">
    <source>
        <dbReference type="ARBA" id="ARBA00023125"/>
    </source>
</evidence>
<evidence type="ECO:0000313" key="6">
    <source>
        <dbReference type="EMBL" id="KXU15267.1"/>
    </source>
</evidence>
<dbReference type="SUPFAM" id="SSF46894">
    <property type="entry name" value="C-terminal effector domain of the bipartite response regulators"/>
    <property type="match status" value="1"/>
</dbReference>
<protein>
    <submittedName>
        <fullName evidence="6">Two component transcriptional regulator, winged helix family</fullName>
    </submittedName>
</protein>
<evidence type="ECO:0000256" key="4">
    <source>
        <dbReference type="PROSITE-ProRule" id="PRU01091"/>
    </source>
</evidence>
<reference evidence="6 7" key="1">
    <citation type="submission" date="2016-01" db="EMBL/GenBank/DDBJ databases">
        <title>Highly variable Streptococcus oralis are common among viridans streptococci isolated from primates.</title>
        <authorList>
            <person name="Denapaite D."/>
            <person name="Rieger M."/>
            <person name="Koendgen S."/>
            <person name="Brueckner R."/>
            <person name="Ochigava I."/>
            <person name="Kappeler P."/>
            <person name="Maetz-Rensing K."/>
            <person name="Leendertz F."/>
            <person name="Hakenbeck R."/>
        </authorList>
    </citation>
    <scope>NUCLEOTIDE SEQUENCE [LARGE SCALE GENOMIC DNA]</scope>
    <source>
        <strain evidence="6 7">DD22</strain>
    </source>
</reference>
<gene>
    <name evidence="6" type="ORF">SMIDD22_00327</name>
</gene>
<feature type="DNA-binding region" description="OmpR/PhoB-type" evidence="4">
    <location>
        <begin position="1"/>
        <end position="47"/>
    </location>
</feature>
<dbReference type="InterPro" id="IPR016032">
    <property type="entry name" value="Sig_transdc_resp-reg_C-effctor"/>
</dbReference>
<dbReference type="Gene3D" id="1.10.10.10">
    <property type="entry name" value="Winged helix-like DNA-binding domain superfamily/Winged helix DNA-binding domain"/>
    <property type="match status" value="1"/>
</dbReference>
<dbReference type="Proteomes" id="UP000070779">
    <property type="component" value="Unassembled WGS sequence"/>
</dbReference>
<dbReference type="GO" id="GO:0000160">
    <property type="term" value="P:phosphorelay signal transduction system"/>
    <property type="evidence" value="ECO:0007669"/>
    <property type="project" value="InterPro"/>
</dbReference>
<keyword evidence="1" id="KW-0805">Transcription regulation</keyword>
<dbReference type="PROSITE" id="PS51755">
    <property type="entry name" value="OMPR_PHOB"/>
    <property type="match status" value="1"/>
</dbReference>
<dbReference type="EMBL" id="LQZD01000101">
    <property type="protein sequence ID" value="KXU15267.1"/>
    <property type="molecule type" value="Genomic_DNA"/>
</dbReference>
<name>A0A139RKH4_STRMT</name>
<dbReference type="GO" id="GO:0006355">
    <property type="term" value="P:regulation of DNA-templated transcription"/>
    <property type="evidence" value="ECO:0007669"/>
    <property type="project" value="InterPro"/>
</dbReference>
<evidence type="ECO:0000259" key="5">
    <source>
        <dbReference type="PROSITE" id="PS51755"/>
    </source>
</evidence>
<comment type="caution">
    <text evidence="6">The sequence shown here is derived from an EMBL/GenBank/DDBJ whole genome shotgun (WGS) entry which is preliminary data.</text>
</comment>
<dbReference type="InterPro" id="IPR036388">
    <property type="entry name" value="WH-like_DNA-bd_sf"/>
</dbReference>
<evidence type="ECO:0000256" key="3">
    <source>
        <dbReference type="ARBA" id="ARBA00023163"/>
    </source>
</evidence>